<feature type="binding site" evidence="12">
    <location>
        <position position="134"/>
    </location>
    <ligand>
        <name>Zn(2+)</name>
        <dbReference type="ChEBI" id="CHEBI:29105"/>
        <note>catalytic</note>
    </ligand>
</feature>
<feature type="binding site" evidence="12">
    <location>
        <position position="130"/>
    </location>
    <ligand>
        <name>Zn(2+)</name>
        <dbReference type="ChEBI" id="CHEBI:29105"/>
        <note>catalytic</note>
    </ligand>
</feature>
<dbReference type="OrthoDB" id="15218at2"/>
<dbReference type="Proteomes" id="UP000248021">
    <property type="component" value="Unassembled WGS sequence"/>
</dbReference>
<feature type="binding site" evidence="12">
    <location>
        <position position="201"/>
    </location>
    <ligand>
        <name>Zn(2+)</name>
        <dbReference type="ChEBI" id="CHEBI:29105"/>
        <note>catalytic</note>
    </ligand>
</feature>
<evidence type="ECO:0000256" key="5">
    <source>
        <dbReference type="ARBA" id="ARBA00022692"/>
    </source>
</evidence>
<organism evidence="15 16">
    <name type="scientific">Chelatococcus asaccharovorans</name>
    <dbReference type="NCBI Taxonomy" id="28210"/>
    <lineage>
        <taxon>Bacteria</taxon>
        <taxon>Pseudomonadati</taxon>
        <taxon>Pseudomonadota</taxon>
        <taxon>Alphaproteobacteria</taxon>
        <taxon>Hyphomicrobiales</taxon>
        <taxon>Chelatococcaceae</taxon>
        <taxon>Chelatococcus</taxon>
    </lineage>
</organism>
<keyword evidence="4 12" id="KW-0645">Protease</keyword>
<keyword evidence="16" id="KW-1185">Reference proteome</keyword>
<keyword evidence="9 12" id="KW-1133">Transmembrane helix</keyword>
<keyword evidence="10 12" id="KW-0482">Metalloprotease</keyword>
<feature type="region of interest" description="Disordered" evidence="13">
    <location>
        <begin position="294"/>
        <end position="313"/>
    </location>
</feature>
<evidence type="ECO:0000256" key="13">
    <source>
        <dbReference type="SAM" id="MobiDB-lite"/>
    </source>
</evidence>
<evidence type="ECO:0000256" key="8">
    <source>
        <dbReference type="ARBA" id="ARBA00022833"/>
    </source>
</evidence>
<evidence type="ECO:0000256" key="1">
    <source>
        <dbReference type="ARBA" id="ARBA00004651"/>
    </source>
</evidence>
<dbReference type="GO" id="GO:0004222">
    <property type="term" value="F:metalloendopeptidase activity"/>
    <property type="evidence" value="ECO:0007669"/>
    <property type="project" value="UniProtKB-UniRule"/>
</dbReference>
<feature type="active site" evidence="12">
    <location>
        <position position="131"/>
    </location>
</feature>
<evidence type="ECO:0000313" key="15">
    <source>
        <dbReference type="EMBL" id="PXW58808.1"/>
    </source>
</evidence>
<proteinExistence type="inferred from homology"/>
<evidence type="ECO:0000256" key="3">
    <source>
        <dbReference type="ARBA" id="ARBA00022475"/>
    </source>
</evidence>
<evidence type="ECO:0000256" key="12">
    <source>
        <dbReference type="HAMAP-Rule" id="MF_00188"/>
    </source>
</evidence>
<keyword evidence="11 12" id="KW-0472">Membrane</keyword>
<evidence type="ECO:0000256" key="6">
    <source>
        <dbReference type="ARBA" id="ARBA00022723"/>
    </source>
</evidence>
<evidence type="ECO:0000256" key="4">
    <source>
        <dbReference type="ARBA" id="ARBA00022670"/>
    </source>
</evidence>
<dbReference type="PANTHER" id="PTHR43221:SF1">
    <property type="entry name" value="PROTEASE HTPX"/>
    <property type="match status" value="1"/>
</dbReference>
<gene>
    <name evidence="12" type="primary">htpX</name>
    <name evidence="15" type="ORF">C7450_105156</name>
</gene>
<dbReference type="AlphaFoldDB" id="A0A2V3UIG7"/>
<dbReference type="CDD" id="cd07336">
    <property type="entry name" value="M48B_HtpX_like"/>
    <property type="match status" value="1"/>
</dbReference>
<keyword evidence="3 12" id="KW-1003">Cell membrane</keyword>
<dbReference type="GO" id="GO:0006508">
    <property type="term" value="P:proteolysis"/>
    <property type="evidence" value="ECO:0007669"/>
    <property type="project" value="UniProtKB-KW"/>
</dbReference>
<dbReference type="InterPro" id="IPR050083">
    <property type="entry name" value="HtpX_protease"/>
</dbReference>
<dbReference type="GO" id="GO:0005886">
    <property type="term" value="C:plasma membrane"/>
    <property type="evidence" value="ECO:0007669"/>
    <property type="project" value="UniProtKB-SubCell"/>
</dbReference>
<dbReference type="Gene3D" id="3.30.2010.10">
    <property type="entry name" value="Metalloproteases ('zincins'), catalytic domain"/>
    <property type="match status" value="1"/>
</dbReference>
<dbReference type="GO" id="GO:0008270">
    <property type="term" value="F:zinc ion binding"/>
    <property type="evidence" value="ECO:0007669"/>
    <property type="project" value="UniProtKB-UniRule"/>
</dbReference>
<keyword evidence="6 12" id="KW-0479">Metal-binding</keyword>
<dbReference type="NCBIfam" id="NF002826">
    <property type="entry name" value="PRK03001.1"/>
    <property type="match status" value="1"/>
</dbReference>
<evidence type="ECO:0000256" key="11">
    <source>
        <dbReference type="ARBA" id="ARBA00023136"/>
    </source>
</evidence>
<dbReference type="InterPro" id="IPR022919">
    <property type="entry name" value="Pept_M48_protease_HtpX"/>
</dbReference>
<keyword evidence="5 12" id="KW-0812">Transmembrane</keyword>
<feature type="transmembrane region" description="Helical" evidence="12">
    <location>
        <begin position="20"/>
        <end position="43"/>
    </location>
</feature>
<evidence type="ECO:0000313" key="16">
    <source>
        <dbReference type="Proteomes" id="UP000248021"/>
    </source>
</evidence>
<keyword evidence="15" id="KW-0346">Stress response</keyword>
<name>A0A2V3UIG7_9HYPH</name>
<comment type="cofactor">
    <cofactor evidence="12">
        <name>Zn(2+)</name>
        <dbReference type="ChEBI" id="CHEBI:29105"/>
    </cofactor>
    <text evidence="12">Binds 1 zinc ion per subunit.</text>
</comment>
<dbReference type="InterPro" id="IPR001915">
    <property type="entry name" value="Peptidase_M48"/>
</dbReference>
<dbReference type="PANTHER" id="PTHR43221">
    <property type="entry name" value="PROTEASE HTPX"/>
    <property type="match status" value="1"/>
</dbReference>
<sequence>MNYLKTGMLLAALTALFGVVGYLIGGAAGLLIALALAAGMNLFSYWNSDRLALAAYNAQEVDERAAPEFVGMVRQLAERAGLPMPRVYIIDNPQPNAFATGRNPENAAVAATTGLIRLLSREELAGVIAHELAHIKNHDTLTMTISATIAGAISSIAQFGLFFGGGNRNNNGLGTIGTILLVVLAPIAAMIIQMAVSRSREYEADRMGAEFCGNPLWLSTALAKISQGVVHIPNEDAERHPATAPLFIINPLSGRAMDNLFSTHPATENRIAALEQIARAMGISPQRSSSFLGGAGRAAGPWGNAARPRGPWG</sequence>
<feature type="domain" description="Peptidase M48" evidence="14">
    <location>
        <begin position="72"/>
        <end position="277"/>
    </location>
</feature>
<dbReference type="EC" id="3.4.24.-" evidence="12"/>
<evidence type="ECO:0000259" key="14">
    <source>
        <dbReference type="Pfam" id="PF01435"/>
    </source>
</evidence>
<dbReference type="EMBL" id="QJJK01000005">
    <property type="protein sequence ID" value="PXW58808.1"/>
    <property type="molecule type" value="Genomic_DNA"/>
</dbReference>
<reference evidence="15 16" key="1">
    <citation type="submission" date="2018-05" db="EMBL/GenBank/DDBJ databases">
        <title>Genomic Encyclopedia of Type Strains, Phase IV (KMG-IV): sequencing the most valuable type-strain genomes for metagenomic binning, comparative biology and taxonomic classification.</title>
        <authorList>
            <person name="Goeker M."/>
        </authorList>
    </citation>
    <scope>NUCLEOTIDE SEQUENCE [LARGE SCALE GENOMIC DNA]</scope>
    <source>
        <strain evidence="15 16">DSM 6462</strain>
    </source>
</reference>
<dbReference type="NCBIfam" id="NF002363">
    <property type="entry name" value="PRK01345.1"/>
    <property type="match status" value="1"/>
</dbReference>
<keyword evidence="7 12" id="KW-0378">Hydrolase</keyword>
<feature type="transmembrane region" description="Helical" evidence="12">
    <location>
        <begin position="141"/>
        <end position="163"/>
    </location>
</feature>
<feature type="transmembrane region" description="Helical" evidence="12">
    <location>
        <begin position="175"/>
        <end position="196"/>
    </location>
</feature>
<accession>A0A2V3UIG7</accession>
<dbReference type="Pfam" id="PF01435">
    <property type="entry name" value="Peptidase_M48"/>
    <property type="match status" value="1"/>
</dbReference>
<evidence type="ECO:0000256" key="2">
    <source>
        <dbReference type="ARBA" id="ARBA00009779"/>
    </source>
</evidence>
<evidence type="ECO:0000256" key="7">
    <source>
        <dbReference type="ARBA" id="ARBA00022801"/>
    </source>
</evidence>
<comment type="subcellular location">
    <subcellularLocation>
        <location evidence="1 12">Cell membrane</location>
        <topology evidence="1 12">Multi-pass membrane protein</topology>
    </subcellularLocation>
</comment>
<dbReference type="RefSeq" id="WP_110374884.1">
    <property type="nucleotide sequence ID" value="NZ_JAHBRY010000001.1"/>
</dbReference>
<comment type="caution">
    <text evidence="15">The sequence shown here is derived from an EMBL/GenBank/DDBJ whole genome shotgun (WGS) entry which is preliminary data.</text>
</comment>
<keyword evidence="8 12" id="KW-0862">Zinc</keyword>
<evidence type="ECO:0000256" key="9">
    <source>
        <dbReference type="ARBA" id="ARBA00022989"/>
    </source>
</evidence>
<evidence type="ECO:0000256" key="10">
    <source>
        <dbReference type="ARBA" id="ARBA00023049"/>
    </source>
</evidence>
<dbReference type="HAMAP" id="MF_00188">
    <property type="entry name" value="Pept_M48_protease_HtpX"/>
    <property type="match status" value="1"/>
</dbReference>
<protein>
    <recommendedName>
        <fullName evidence="12">Protease HtpX homolog</fullName>
        <ecNumber evidence="12">3.4.24.-</ecNumber>
    </recommendedName>
</protein>
<comment type="similarity">
    <text evidence="2 12">Belongs to the peptidase M48B family.</text>
</comment>